<dbReference type="AlphaFoldDB" id="A0A2T4AYF0"/>
<dbReference type="Proteomes" id="UP000241546">
    <property type="component" value="Unassembled WGS sequence"/>
</dbReference>
<protein>
    <submittedName>
        <fullName evidence="2">Uncharacterized protein</fullName>
    </submittedName>
</protein>
<proteinExistence type="predicted"/>
<dbReference type="RefSeq" id="XP_024745410.1">
    <property type="nucleotide sequence ID" value="XM_024897570.1"/>
</dbReference>
<organism evidence="2 3">
    <name type="scientific">Trichoderma citrinoviride</name>
    <dbReference type="NCBI Taxonomy" id="58853"/>
    <lineage>
        <taxon>Eukaryota</taxon>
        <taxon>Fungi</taxon>
        <taxon>Dikarya</taxon>
        <taxon>Ascomycota</taxon>
        <taxon>Pezizomycotina</taxon>
        <taxon>Sordariomycetes</taxon>
        <taxon>Hypocreomycetidae</taxon>
        <taxon>Hypocreales</taxon>
        <taxon>Hypocreaceae</taxon>
        <taxon>Trichoderma</taxon>
    </lineage>
</organism>
<sequence length="418" mass="45460">MCRACLELSAAVWVTSGIQGPAVDRQTPTAPAAIGHAGSAVPFPVHVSTVAFSDGGALQPENAPGKYEDSVEDFWAVMRSRLDAWMELRSRAVFFCIMWRRSLDLPTVLMLAGASSSNETMQDSIRPASSITTGLHQREDVIRRGEVIPFAVRLQTSQHLESATGRRARIFMLLHHHCGSNTNTLPRLPSTCSIVHYSFATTVSKSVALLSILQAPSNGLPFPSRPSGSLAKPQGPELPASQNRSAVLVFASRTDSDDPSCLPVKTALAPNHSRMGRDSRHPLKKPPNNSAAADLPPSTRTASDRLRIKRYSITYRKQHNEEVGEEKRLRANVDCGAWRLSSDAINSTNGIKLGDARGRGRLETRLPTCLFLLALCMRGCCGWDAGQIASSPLTKLGPLYLFLSDGDISFEVKQHLPC</sequence>
<reference evidence="3" key="1">
    <citation type="submission" date="2016-07" db="EMBL/GenBank/DDBJ databases">
        <title>Multiple horizontal gene transfer events from other fungi enriched the ability of initially mycotrophic Trichoderma (Ascomycota) to feed on dead plant biomass.</title>
        <authorList>
            <consortium name="DOE Joint Genome Institute"/>
            <person name="Atanasova L."/>
            <person name="Chenthamara K."/>
            <person name="Zhang J."/>
            <person name="Grujic M."/>
            <person name="Henrissat B."/>
            <person name="Kuo A."/>
            <person name="Aerts A."/>
            <person name="Salamov A."/>
            <person name="Lipzen A."/>
            <person name="Labutti K."/>
            <person name="Barry K."/>
            <person name="Miao Y."/>
            <person name="Rahimi M.J."/>
            <person name="Shen Q."/>
            <person name="Grigoriev I.V."/>
            <person name="Kubicek C.P."/>
            <person name="Druzhinina I.S."/>
        </authorList>
    </citation>
    <scope>NUCLEOTIDE SEQUENCE [LARGE SCALE GENOMIC DNA]</scope>
    <source>
        <strain evidence="3">TUCIM 6016</strain>
    </source>
</reference>
<feature type="region of interest" description="Disordered" evidence="1">
    <location>
        <begin position="223"/>
        <end position="242"/>
    </location>
</feature>
<name>A0A2T4AYF0_9HYPO</name>
<evidence type="ECO:0000256" key="1">
    <source>
        <dbReference type="SAM" id="MobiDB-lite"/>
    </source>
</evidence>
<evidence type="ECO:0000313" key="3">
    <source>
        <dbReference type="Proteomes" id="UP000241546"/>
    </source>
</evidence>
<gene>
    <name evidence="2" type="ORF">BBK36DRAFT_149377</name>
</gene>
<feature type="region of interest" description="Disordered" evidence="1">
    <location>
        <begin position="254"/>
        <end position="301"/>
    </location>
</feature>
<evidence type="ECO:0000313" key="2">
    <source>
        <dbReference type="EMBL" id="PTB62090.1"/>
    </source>
</evidence>
<dbReference type="EMBL" id="KZ680225">
    <property type="protein sequence ID" value="PTB62090.1"/>
    <property type="molecule type" value="Genomic_DNA"/>
</dbReference>
<accession>A0A2T4AYF0</accession>
<keyword evidence="3" id="KW-1185">Reference proteome</keyword>
<dbReference type="GeneID" id="36605688"/>